<evidence type="ECO:0000256" key="1">
    <source>
        <dbReference type="SAM" id="MobiDB-lite"/>
    </source>
</evidence>
<sequence length="115" mass="12684">MKRQPPIQTGRPDENAQTVTQKGVGNLPIPVGVTRSHPISPLRFELMPAKAPAFHPELSRSLSNPNPVCDEGEAGSMYRARARCRPSTVSRGRPRTWPGSRRPASSLHRTPPPCW</sequence>
<dbReference type="Proteomes" id="UP001500051">
    <property type="component" value="Unassembled WGS sequence"/>
</dbReference>
<proteinExistence type="predicted"/>
<evidence type="ECO:0000313" key="3">
    <source>
        <dbReference type="Proteomes" id="UP001500051"/>
    </source>
</evidence>
<feature type="region of interest" description="Disordered" evidence="1">
    <location>
        <begin position="1"/>
        <end position="32"/>
    </location>
</feature>
<evidence type="ECO:0000313" key="2">
    <source>
        <dbReference type="EMBL" id="GAA3714042.1"/>
    </source>
</evidence>
<dbReference type="EMBL" id="BAAAYX010000019">
    <property type="protein sequence ID" value="GAA3714042.1"/>
    <property type="molecule type" value="Genomic_DNA"/>
</dbReference>
<accession>A0ABP7E9K7</accession>
<organism evidence="2 3">
    <name type="scientific">Microlunatus aurantiacus</name>
    <dbReference type="NCBI Taxonomy" id="446786"/>
    <lineage>
        <taxon>Bacteria</taxon>
        <taxon>Bacillati</taxon>
        <taxon>Actinomycetota</taxon>
        <taxon>Actinomycetes</taxon>
        <taxon>Propionibacteriales</taxon>
        <taxon>Propionibacteriaceae</taxon>
        <taxon>Microlunatus</taxon>
    </lineage>
</organism>
<reference evidence="3" key="1">
    <citation type="journal article" date="2019" name="Int. J. Syst. Evol. Microbiol.">
        <title>The Global Catalogue of Microorganisms (GCM) 10K type strain sequencing project: providing services to taxonomists for standard genome sequencing and annotation.</title>
        <authorList>
            <consortium name="The Broad Institute Genomics Platform"/>
            <consortium name="The Broad Institute Genome Sequencing Center for Infectious Disease"/>
            <person name="Wu L."/>
            <person name="Ma J."/>
        </authorList>
    </citation>
    <scope>NUCLEOTIDE SEQUENCE [LARGE SCALE GENOMIC DNA]</scope>
    <source>
        <strain evidence="3">JCM 16548</strain>
    </source>
</reference>
<feature type="region of interest" description="Disordered" evidence="1">
    <location>
        <begin position="73"/>
        <end position="115"/>
    </location>
</feature>
<name>A0ABP7E9K7_9ACTN</name>
<comment type="caution">
    <text evidence="2">The sequence shown here is derived from an EMBL/GenBank/DDBJ whole genome shotgun (WGS) entry which is preliminary data.</text>
</comment>
<keyword evidence="3" id="KW-1185">Reference proteome</keyword>
<gene>
    <name evidence="2" type="ORF">GCM10022204_36420</name>
</gene>
<protein>
    <submittedName>
        <fullName evidence="2">Uncharacterized protein</fullName>
    </submittedName>
</protein>